<dbReference type="GO" id="GO:0016301">
    <property type="term" value="F:kinase activity"/>
    <property type="evidence" value="ECO:0007669"/>
    <property type="project" value="UniProtKB-KW"/>
</dbReference>
<keyword evidence="4" id="KW-0472">Membrane</keyword>
<dbReference type="SUPFAM" id="SSF55874">
    <property type="entry name" value="ATPase domain of HSP90 chaperone/DNA topoisomerase II/histidine kinase"/>
    <property type="match status" value="1"/>
</dbReference>
<name>A0ABW5XLP2_9SPHI</name>
<evidence type="ECO:0000256" key="3">
    <source>
        <dbReference type="ARBA" id="ARBA00022553"/>
    </source>
</evidence>
<dbReference type="PRINTS" id="PR00344">
    <property type="entry name" value="BCTRLSENSOR"/>
</dbReference>
<dbReference type="Gene3D" id="1.10.287.130">
    <property type="match status" value="1"/>
</dbReference>
<reference evidence="7" key="1">
    <citation type="journal article" date="2019" name="Int. J. Syst. Evol. Microbiol.">
        <title>The Global Catalogue of Microorganisms (GCM) 10K type strain sequencing project: providing services to taxonomists for standard genome sequencing and annotation.</title>
        <authorList>
            <consortium name="The Broad Institute Genomics Platform"/>
            <consortium name="The Broad Institute Genome Sequencing Center for Infectious Disease"/>
            <person name="Wu L."/>
            <person name="Ma J."/>
        </authorList>
    </citation>
    <scope>NUCLEOTIDE SEQUENCE [LARGE SCALE GENOMIC DNA]</scope>
    <source>
        <strain evidence="7">KCTC 52232</strain>
    </source>
</reference>
<keyword evidence="6" id="KW-0808">Transferase</keyword>
<dbReference type="Proteomes" id="UP001597601">
    <property type="component" value="Unassembled WGS sequence"/>
</dbReference>
<dbReference type="EMBL" id="JBHUON010000001">
    <property type="protein sequence ID" value="MFD2863057.1"/>
    <property type="molecule type" value="Genomic_DNA"/>
</dbReference>
<dbReference type="InterPro" id="IPR004358">
    <property type="entry name" value="Sig_transdc_His_kin-like_C"/>
</dbReference>
<dbReference type="InterPro" id="IPR005467">
    <property type="entry name" value="His_kinase_dom"/>
</dbReference>
<comment type="caution">
    <text evidence="6">The sequence shown here is derived from an EMBL/GenBank/DDBJ whole genome shotgun (WGS) entry which is preliminary data.</text>
</comment>
<sequence length="548" mass="63143">MKQPNTVYRKNSSLIIAFLTLVTATLIVGLVVAYKLTARNVEVDFTVKKNNVADQSVISPYNDLYRNKIFEINSYSGLLDSALAKSYTDSIFKNFKFVSKVVFYQVIVDSPPNTDITNNLAVKARSIQQYFPVGHTESNARASEEVNTIDLRQMAEKLNSYIATYDTTRGPGIDQPASFYNTRPGKVSFLNIPSNADLKSYHDLQASRNSGLFYRQNMMTFYLDPYKVQIRNVHPELYTSVTLKQVSYDPPDIDHSKVITDEVALPGAFSDYKLYFSSPREYLNSEIYRRFLPVAIVIFLVYAIFMLIGWLIYRNLSVNDKMFKLQYDFINNFTHEFKTPVSVIKIAGSNLKGDNELTERQRKHYGRILDEEADKLNELMNKLLSFTQLENKSITIKRDKIKVEAFVKGYIDTFKIKYPLFKLDYAIEKQIKTFETDTVLLGSVFQNLIENAYKYSHPDRKELFIKISLEKRNIIFLFTDKGIGIPKNELSNIFRKFYRLENQYNQNGSVGLGLAFCKELVNFMEGDIAVKSKVDEGSEFTVTLPYEN</sequence>
<dbReference type="SUPFAM" id="SSF47384">
    <property type="entry name" value="Homodimeric domain of signal transducing histidine kinase"/>
    <property type="match status" value="1"/>
</dbReference>
<keyword evidence="6" id="KW-0418">Kinase</keyword>
<dbReference type="CDD" id="cd00075">
    <property type="entry name" value="HATPase"/>
    <property type="match status" value="1"/>
</dbReference>
<dbReference type="SMART" id="SM00387">
    <property type="entry name" value="HATPase_c"/>
    <property type="match status" value="1"/>
</dbReference>
<dbReference type="EC" id="2.7.13.3" evidence="2"/>
<dbReference type="InterPro" id="IPR003594">
    <property type="entry name" value="HATPase_dom"/>
</dbReference>
<dbReference type="PANTHER" id="PTHR43547:SF2">
    <property type="entry name" value="HYBRID SIGNAL TRANSDUCTION HISTIDINE KINASE C"/>
    <property type="match status" value="1"/>
</dbReference>
<dbReference type="RefSeq" id="WP_377121940.1">
    <property type="nucleotide sequence ID" value="NZ_JBHUON010000001.1"/>
</dbReference>
<evidence type="ECO:0000256" key="2">
    <source>
        <dbReference type="ARBA" id="ARBA00012438"/>
    </source>
</evidence>
<evidence type="ECO:0000259" key="5">
    <source>
        <dbReference type="PROSITE" id="PS50109"/>
    </source>
</evidence>
<proteinExistence type="predicted"/>
<dbReference type="Pfam" id="PF00512">
    <property type="entry name" value="HisKA"/>
    <property type="match status" value="1"/>
</dbReference>
<gene>
    <name evidence="6" type="ORF">ACFSYC_00035</name>
</gene>
<comment type="catalytic activity">
    <reaction evidence="1">
        <text>ATP + protein L-histidine = ADP + protein N-phospho-L-histidine.</text>
        <dbReference type="EC" id="2.7.13.3"/>
    </reaction>
</comment>
<dbReference type="Gene3D" id="3.30.565.10">
    <property type="entry name" value="Histidine kinase-like ATPase, C-terminal domain"/>
    <property type="match status" value="1"/>
</dbReference>
<protein>
    <recommendedName>
        <fullName evidence="2">histidine kinase</fullName>
        <ecNumber evidence="2">2.7.13.3</ecNumber>
    </recommendedName>
</protein>
<keyword evidence="4" id="KW-1133">Transmembrane helix</keyword>
<evidence type="ECO:0000313" key="6">
    <source>
        <dbReference type="EMBL" id="MFD2863057.1"/>
    </source>
</evidence>
<dbReference type="SMART" id="SM00388">
    <property type="entry name" value="HisKA"/>
    <property type="match status" value="1"/>
</dbReference>
<keyword evidence="7" id="KW-1185">Reference proteome</keyword>
<dbReference type="Pfam" id="PF02518">
    <property type="entry name" value="HATPase_c"/>
    <property type="match status" value="1"/>
</dbReference>
<organism evidence="6 7">
    <name type="scientific">Mucilaginibacter antarcticus</name>
    <dbReference type="NCBI Taxonomy" id="1855725"/>
    <lineage>
        <taxon>Bacteria</taxon>
        <taxon>Pseudomonadati</taxon>
        <taxon>Bacteroidota</taxon>
        <taxon>Sphingobacteriia</taxon>
        <taxon>Sphingobacteriales</taxon>
        <taxon>Sphingobacteriaceae</taxon>
        <taxon>Mucilaginibacter</taxon>
    </lineage>
</organism>
<dbReference type="PANTHER" id="PTHR43547">
    <property type="entry name" value="TWO-COMPONENT HISTIDINE KINASE"/>
    <property type="match status" value="1"/>
</dbReference>
<feature type="transmembrane region" description="Helical" evidence="4">
    <location>
        <begin position="12"/>
        <end position="34"/>
    </location>
</feature>
<dbReference type="InterPro" id="IPR036890">
    <property type="entry name" value="HATPase_C_sf"/>
</dbReference>
<dbReference type="InterPro" id="IPR003661">
    <property type="entry name" value="HisK_dim/P_dom"/>
</dbReference>
<evidence type="ECO:0000256" key="4">
    <source>
        <dbReference type="SAM" id="Phobius"/>
    </source>
</evidence>
<accession>A0ABW5XLP2</accession>
<evidence type="ECO:0000313" key="7">
    <source>
        <dbReference type="Proteomes" id="UP001597601"/>
    </source>
</evidence>
<evidence type="ECO:0000256" key="1">
    <source>
        <dbReference type="ARBA" id="ARBA00000085"/>
    </source>
</evidence>
<feature type="domain" description="Histidine kinase" evidence="5">
    <location>
        <begin position="332"/>
        <end position="548"/>
    </location>
</feature>
<dbReference type="CDD" id="cd00082">
    <property type="entry name" value="HisKA"/>
    <property type="match status" value="1"/>
</dbReference>
<keyword evidence="4" id="KW-0812">Transmembrane</keyword>
<feature type="transmembrane region" description="Helical" evidence="4">
    <location>
        <begin position="291"/>
        <end position="313"/>
    </location>
</feature>
<dbReference type="InterPro" id="IPR036097">
    <property type="entry name" value="HisK_dim/P_sf"/>
</dbReference>
<keyword evidence="3" id="KW-0597">Phosphoprotein</keyword>
<dbReference type="PROSITE" id="PS50109">
    <property type="entry name" value="HIS_KIN"/>
    <property type="match status" value="1"/>
</dbReference>